<dbReference type="EMBL" id="GL449414">
    <property type="protein sequence ID" value="EFN82767.1"/>
    <property type="molecule type" value="Genomic_DNA"/>
</dbReference>
<sequence>MQIYFLSHSLFERLIQTLYTNGTITFSTLLSLVTLASAGMLHYINIIDLPDSSHCSRYVKEACKKIEILRALFVALDVKLNGIHLDEQRISRRVGNIPICLDTDNTFIVNKDILLESPKIIFDLNQHVDDNHFHQTLCPSPIKDKNKQLFSKYNKRKYCPPKWSTASPAFSSSSWNNMSGWLSPRGYSFKGEPVTPDGKSTLPLYSGPLHNPKPTPERLTGLLQFSMS</sequence>
<dbReference type="OrthoDB" id="5575722at2759"/>
<dbReference type="AlphaFoldDB" id="E2BNI8"/>
<reference evidence="1 2" key="1">
    <citation type="journal article" date="2010" name="Science">
        <title>Genomic comparison of the ants Camponotus floridanus and Harpegnathos saltator.</title>
        <authorList>
            <person name="Bonasio R."/>
            <person name="Zhang G."/>
            <person name="Ye C."/>
            <person name="Mutti N.S."/>
            <person name="Fang X."/>
            <person name="Qin N."/>
            <person name="Donahue G."/>
            <person name="Yang P."/>
            <person name="Li Q."/>
            <person name="Li C."/>
            <person name="Zhang P."/>
            <person name="Huang Z."/>
            <person name="Berger S.L."/>
            <person name="Reinberg D."/>
            <person name="Wang J."/>
            <person name="Liebig J."/>
        </authorList>
    </citation>
    <scope>NUCLEOTIDE SEQUENCE [LARGE SCALE GENOMIC DNA]</scope>
    <source>
        <strain evidence="1 2">R22 G/1</strain>
    </source>
</reference>
<dbReference type="Proteomes" id="UP000008237">
    <property type="component" value="Unassembled WGS sequence"/>
</dbReference>
<evidence type="ECO:0000313" key="1">
    <source>
        <dbReference type="EMBL" id="EFN82767.1"/>
    </source>
</evidence>
<proteinExistence type="predicted"/>
<dbReference type="OMA" id="CRISADF"/>
<gene>
    <name evidence="1" type="ORF">EAI_01926</name>
</gene>
<dbReference type="InParanoid" id="E2BNI8"/>
<evidence type="ECO:0000313" key="2">
    <source>
        <dbReference type="Proteomes" id="UP000008237"/>
    </source>
</evidence>
<name>E2BNI8_HARSA</name>
<organism evidence="2">
    <name type="scientific">Harpegnathos saltator</name>
    <name type="common">Jerdon's jumping ant</name>
    <dbReference type="NCBI Taxonomy" id="610380"/>
    <lineage>
        <taxon>Eukaryota</taxon>
        <taxon>Metazoa</taxon>
        <taxon>Ecdysozoa</taxon>
        <taxon>Arthropoda</taxon>
        <taxon>Hexapoda</taxon>
        <taxon>Insecta</taxon>
        <taxon>Pterygota</taxon>
        <taxon>Neoptera</taxon>
        <taxon>Endopterygota</taxon>
        <taxon>Hymenoptera</taxon>
        <taxon>Apocrita</taxon>
        <taxon>Aculeata</taxon>
        <taxon>Formicoidea</taxon>
        <taxon>Formicidae</taxon>
        <taxon>Ponerinae</taxon>
        <taxon>Ponerini</taxon>
        <taxon>Harpegnathos</taxon>
    </lineage>
</organism>
<accession>E2BNI8</accession>
<keyword evidence="2" id="KW-1185">Reference proteome</keyword>
<protein>
    <submittedName>
        <fullName evidence="1">Uncharacterized protein</fullName>
    </submittedName>
</protein>